<dbReference type="PROSITE" id="PS00622">
    <property type="entry name" value="HTH_LUXR_1"/>
    <property type="match status" value="1"/>
</dbReference>
<dbReference type="OrthoDB" id="4457864at2"/>
<dbReference type="Gene3D" id="1.10.10.10">
    <property type="entry name" value="Winged helix-like DNA-binding domain superfamily/Winged helix DNA-binding domain"/>
    <property type="match status" value="1"/>
</dbReference>
<reference evidence="6 7" key="1">
    <citation type="submission" date="2018-07" db="EMBL/GenBank/DDBJ databases">
        <title>Diversity of Mesorhizobium strains in Brazil.</title>
        <authorList>
            <person name="Helene L.C.F."/>
            <person name="Dall'Agnol R."/>
            <person name="Delamuta J.R.M."/>
            <person name="Hungria M."/>
        </authorList>
    </citation>
    <scope>NUCLEOTIDE SEQUENCE [LARGE SCALE GENOMIC DNA]</scope>
    <source>
        <strain evidence="6 7">CNPSo 3140</strain>
    </source>
</reference>
<dbReference type="PANTHER" id="PTHR44688">
    <property type="entry name" value="DNA-BINDING TRANSCRIPTIONAL ACTIVATOR DEVR_DOSR"/>
    <property type="match status" value="1"/>
</dbReference>
<keyword evidence="7" id="KW-1185">Reference proteome</keyword>
<evidence type="ECO:0000256" key="3">
    <source>
        <dbReference type="ARBA" id="ARBA00023163"/>
    </source>
</evidence>
<dbReference type="EMBL" id="QMBQ01000002">
    <property type="protein sequence ID" value="RAZ78884.1"/>
    <property type="molecule type" value="Genomic_DNA"/>
</dbReference>
<dbReference type="InterPro" id="IPR016032">
    <property type="entry name" value="Sig_transdc_resp-reg_C-effctor"/>
</dbReference>
<evidence type="ECO:0000313" key="6">
    <source>
        <dbReference type="EMBL" id="RAZ78884.1"/>
    </source>
</evidence>
<organism evidence="6 7">
    <name type="scientific">Mesorhizobium atlanticum</name>
    <dbReference type="NCBI Taxonomy" id="2233532"/>
    <lineage>
        <taxon>Bacteria</taxon>
        <taxon>Pseudomonadati</taxon>
        <taxon>Pseudomonadota</taxon>
        <taxon>Alphaproteobacteria</taxon>
        <taxon>Hyphomicrobiales</taxon>
        <taxon>Phyllobacteriaceae</taxon>
        <taxon>Mesorhizobium</taxon>
    </lineage>
</organism>
<feature type="compositionally biased region" description="Polar residues" evidence="4">
    <location>
        <begin position="1"/>
        <end position="11"/>
    </location>
</feature>
<dbReference type="Proteomes" id="UP000251956">
    <property type="component" value="Unassembled WGS sequence"/>
</dbReference>
<dbReference type="InterPro" id="IPR000792">
    <property type="entry name" value="Tscrpt_reg_LuxR_C"/>
</dbReference>
<evidence type="ECO:0000256" key="1">
    <source>
        <dbReference type="ARBA" id="ARBA00023015"/>
    </source>
</evidence>
<sequence>MPKTATASTRHGNLPAETAQPAACRTSASRTGFDVFLTNHPAAFARRNSEAPFAKLIRQTGAVRIAHMGRVSQLRGGVAEAPHPLAIDLEKTPERDPASLVSASFYAKVQPGREPWAQDVDGEALALIDMIYQAALEPGLWTVALTSLTGLLRADHGHVVMTNRPVSQMPVIAQTGMSGTSKPVPEAPFVAQTGMSDADLNRCLSPEAVGFLAPLLNPYLATLPSGRAVVQGRVLTDAEFERSSFYNEIIRPMGTFYGTAIANRGEDLPFGMWICRTRGRGGFLQHETRVLEGLFPHVRRAQTLYQRLRIDNDQAVGLATVIERLSEAAIVLDAASRPLIVNARAMEILARGDGLTQAASGLQAATPSLTDQLRKAIATAVASPTHQEQRLRLPRLGQRLPLLLDIMPVWRLGLAAPGLRAPRVVIFIREPEVRPAIDQTALIETFGLTRRECEIVCRLAEGMSVDVIAGRFRIKPGTVRHNLKSAFEKTEAHSQAALVALVRGFSR</sequence>
<keyword evidence="1" id="KW-0805">Transcription regulation</keyword>
<keyword evidence="3" id="KW-0804">Transcription</keyword>
<protein>
    <recommendedName>
        <fullName evidence="5">HTH luxR-type domain-containing protein</fullName>
    </recommendedName>
</protein>
<dbReference type="Pfam" id="PF00196">
    <property type="entry name" value="GerE"/>
    <property type="match status" value="1"/>
</dbReference>
<comment type="caution">
    <text evidence="6">The sequence shown here is derived from an EMBL/GenBank/DDBJ whole genome shotgun (WGS) entry which is preliminary data.</text>
</comment>
<dbReference type="AlphaFoldDB" id="A0A330GX11"/>
<feature type="region of interest" description="Disordered" evidence="4">
    <location>
        <begin position="1"/>
        <end position="23"/>
    </location>
</feature>
<gene>
    <name evidence="6" type="ORF">DPM35_08210</name>
</gene>
<dbReference type="GO" id="GO:0006355">
    <property type="term" value="P:regulation of DNA-templated transcription"/>
    <property type="evidence" value="ECO:0007669"/>
    <property type="project" value="InterPro"/>
</dbReference>
<dbReference type="SMART" id="SM00421">
    <property type="entry name" value="HTH_LUXR"/>
    <property type="match status" value="1"/>
</dbReference>
<dbReference type="CDD" id="cd06170">
    <property type="entry name" value="LuxR_C_like"/>
    <property type="match status" value="1"/>
</dbReference>
<evidence type="ECO:0000313" key="7">
    <source>
        <dbReference type="Proteomes" id="UP000251956"/>
    </source>
</evidence>
<dbReference type="SUPFAM" id="SSF46894">
    <property type="entry name" value="C-terminal effector domain of the bipartite response regulators"/>
    <property type="match status" value="1"/>
</dbReference>
<evidence type="ECO:0000256" key="2">
    <source>
        <dbReference type="ARBA" id="ARBA00023125"/>
    </source>
</evidence>
<dbReference type="InterPro" id="IPR036388">
    <property type="entry name" value="WH-like_DNA-bd_sf"/>
</dbReference>
<keyword evidence="2" id="KW-0238">DNA-binding</keyword>
<evidence type="ECO:0000259" key="5">
    <source>
        <dbReference type="PROSITE" id="PS50043"/>
    </source>
</evidence>
<dbReference type="PANTHER" id="PTHR44688:SF16">
    <property type="entry name" value="DNA-BINDING TRANSCRIPTIONAL ACTIVATOR DEVR_DOSR"/>
    <property type="match status" value="1"/>
</dbReference>
<dbReference type="RefSeq" id="WP_112127110.1">
    <property type="nucleotide sequence ID" value="NZ_QMBQ01000002.1"/>
</dbReference>
<evidence type="ECO:0000256" key="4">
    <source>
        <dbReference type="SAM" id="MobiDB-lite"/>
    </source>
</evidence>
<accession>A0A330GX11</accession>
<name>A0A330GX11_9HYPH</name>
<dbReference type="GO" id="GO:0003677">
    <property type="term" value="F:DNA binding"/>
    <property type="evidence" value="ECO:0007669"/>
    <property type="project" value="UniProtKB-KW"/>
</dbReference>
<feature type="domain" description="HTH luxR-type" evidence="5">
    <location>
        <begin position="441"/>
        <end position="506"/>
    </location>
</feature>
<proteinExistence type="predicted"/>
<dbReference type="PROSITE" id="PS50043">
    <property type="entry name" value="HTH_LUXR_2"/>
    <property type="match status" value="1"/>
</dbReference>